<evidence type="ECO:0000259" key="2">
    <source>
        <dbReference type="Pfam" id="PF07859"/>
    </source>
</evidence>
<proteinExistence type="predicted"/>
<protein>
    <recommendedName>
        <fullName evidence="2">Alpha/beta hydrolase fold-3 domain-containing protein</fullName>
    </recommendedName>
</protein>
<gene>
    <name evidence="3" type="ORF">HK105_203094</name>
</gene>
<dbReference type="Gene3D" id="3.40.50.1820">
    <property type="entry name" value="alpha/beta hydrolase"/>
    <property type="match status" value="1"/>
</dbReference>
<evidence type="ECO:0000256" key="1">
    <source>
        <dbReference type="ARBA" id="ARBA00022801"/>
    </source>
</evidence>
<name>A0ABR4ND14_9FUNG</name>
<dbReference type="Proteomes" id="UP001527925">
    <property type="component" value="Unassembled WGS sequence"/>
</dbReference>
<reference evidence="3 4" key="1">
    <citation type="submission" date="2023-09" db="EMBL/GenBank/DDBJ databases">
        <title>Pangenome analysis of Batrachochytrium dendrobatidis and related Chytrids.</title>
        <authorList>
            <person name="Yacoub M.N."/>
            <person name="Stajich J.E."/>
            <person name="James T.Y."/>
        </authorList>
    </citation>
    <scope>NUCLEOTIDE SEQUENCE [LARGE SCALE GENOMIC DNA]</scope>
    <source>
        <strain evidence="3 4">JEL0888</strain>
    </source>
</reference>
<dbReference type="PANTHER" id="PTHR48081:SF8">
    <property type="entry name" value="ALPHA_BETA HYDROLASE FOLD-3 DOMAIN-CONTAINING PROTEIN-RELATED"/>
    <property type="match status" value="1"/>
</dbReference>
<accession>A0ABR4ND14</accession>
<dbReference type="SUPFAM" id="SSF53474">
    <property type="entry name" value="alpha/beta-Hydrolases"/>
    <property type="match status" value="1"/>
</dbReference>
<evidence type="ECO:0000313" key="4">
    <source>
        <dbReference type="Proteomes" id="UP001527925"/>
    </source>
</evidence>
<dbReference type="InterPro" id="IPR029058">
    <property type="entry name" value="AB_hydrolase_fold"/>
</dbReference>
<dbReference type="InterPro" id="IPR050300">
    <property type="entry name" value="GDXG_lipolytic_enzyme"/>
</dbReference>
<dbReference type="InterPro" id="IPR013094">
    <property type="entry name" value="AB_hydrolase_3"/>
</dbReference>
<evidence type="ECO:0000313" key="3">
    <source>
        <dbReference type="EMBL" id="KAL2917428.1"/>
    </source>
</evidence>
<dbReference type="Pfam" id="PF07859">
    <property type="entry name" value="Abhydrolase_3"/>
    <property type="match status" value="1"/>
</dbReference>
<keyword evidence="1" id="KW-0378">Hydrolase</keyword>
<organism evidence="3 4">
    <name type="scientific">Polyrhizophydium stewartii</name>
    <dbReference type="NCBI Taxonomy" id="2732419"/>
    <lineage>
        <taxon>Eukaryota</taxon>
        <taxon>Fungi</taxon>
        <taxon>Fungi incertae sedis</taxon>
        <taxon>Chytridiomycota</taxon>
        <taxon>Chytridiomycota incertae sedis</taxon>
        <taxon>Chytridiomycetes</taxon>
        <taxon>Rhizophydiales</taxon>
        <taxon>Rhizophydiales incertae sedis</taxon>
        <taxon>Polyrhizophydium</taxon>
    </lineage>
</organism>
<keyword evidence="4" id="KW-1185">Reference proteome</keyword>
<dbReference type="EMBL" id="JADGIZ020000011">
    <property type="protein sequence ID" value="KAL2917428.1"/>
    <property type="molecule type" value="Genomic_DNA"/>
</dbReference>
<dbReference type="PANTHER" id="PTHR48081">
    <property type="entry name" value="AB HYDROLASE SUPERFAMILY PROTEIN C4A8.06C"/>
    <property type="match status" value="1"/>
</dbReference>
<feature type="domain" description="Alpha/beta hydrolase fold-3" evidence="2">
    <location>
        <begin position="180"/>
        <end position="406"/>
    </location>
</feature>
<sequence>MAGDKHPPASAFRPPRGFPVVVPPAPAPSTSAQRLSHALPLPAHLALSTASTTLQVAVAAVTHLVDGPVRPGWSLATTLAHAALKATLVNHPPQGRHSLSIVRAATQFAIPAAMLGASRTGASVDIAMPAGLARTVADAVCPGAVLRNAVSCSAAAARSIPGEWIRHNSLGPASDSEPVVLYLHGGAHIFMSPGTHRAITARVSQSARASVFVPDYRLAPENPFPSAIEDALACYLALTGLDFPGSTFAAALRQPVKTASAVPTLPISPSRIIVAGDSSGACLSLQLVQLLKALRIPRPAGMVMLSPFLDHEISSPSFHKNWSSDFLSLDIDGVEWALDVYANGLPRSHPSVSPIFGDLWDLPPMLIQAGDAEVVTDDAVGLFKRAAALGNHVELQLFTNMFHVFHTFPMVGEAAEAFRRIGHFVQTLQSQTPQGSVSVAVDAVGSDSESQSSKSPQACALPLSVASADVDPSETLSGTTPPPSARSFVRVQLLRGTIVESRELVHDM</sequence>
<comment type="caution">
    <text evidence="3">The sequence shown here is derived from an EMBL/GenBank/DDBJ whole genome shotgun (WGS) entry which is preliminary data.</text>
</comment>